<reference evidence="10" key="1">
    <citation type="submission" date="2017-01" db="EMBL/GenBank/DDBJ databases">
        <authorList>
            <person name="Varghese N."/>
            <person name="Submissions S."/>
        </authorList>
    </citation>
    <scope>NUCLEOTIDE SEQUENCE [LARGE SCALE GENOMIC DNA]</scope>
    <source>
        <strain evidence="10">LP100</strain>
    </source>
</reference>
<dbReference type="NCBIfam" id="TIGR01974">
    <property type="entry name" value="NDH_I_L"/>
    <property type="match status" value="1"/>
</dbReference>
<evidence type="ECO:0000259" key="8">
    <source>
        <dbReference type="Pfam" id="PF00662"/>
    </source>
</evidence>
<feature type="transmembrane region" description="Helical" evidence="6">
    <location>
        <begin position="337"/>
        <end position="357"/>
    </location>
</feature>
<dbReference type="InterPro" id="IPR003945">
    <property type="entry name" value="NU5C-like"/>
</dbReference>
<feature type="domain" description="NADH:quinone oxidoreductase/Mrp antiporter transmembrane" evidence="7">
    <location>
        <begin position="148"/>
        <end position="455"/>
    </location>
</feature>
<evidence type="ECO:0000256" key="6">
    <source>
        <dbReference type="SAM" id="Phobius"/>
    </source>
</evidence>
<feature type="transmembrane region" description="Helical" evidence="6">
    <location>
        <begin position="577"/>
        <end position="597"/>
    </location>
</feature>
<protein>
    <submittedName>
        <fullName evidence="9">NADH dehydrogenase subunit L</fullName>
    </submittedName>
</protein>
<dbReference type="AlphaFoldDB" id="A0A1R3XNK0"/>
<dbReference type="NCBIfam" id="NF005141">
    <property type="entry name" value="PRK06590.1"/>
    <property type="match status" value="1"/>
</dbReference>
<feature type="transmembrane region" description="Helical" evidence="6">
    <location>
        <begin position="47"/>
        <end position="67"/>
    </location>
</feature>
<feature type="transmembrane region" description="Helical" evidence="6">
    <location>
        <begin position="184"/>
        <end position="206"/>
    </location>
</feature>
<dbReference type="Pfam" id="PF00662">
    <property type="entry name" value="Proton_antipo_N"/>
    <property type="match status" value="1"/>
</dbReference>
<evidence type="ECO:0000256" key="1">
    <source>
        <dbReference type="ARBA" id="ARBA00004127"/>
    </source>
</evidence>
<dbReference type="Pfam" id="PF00361">
    <property type="entry name" value="Proton_antipo_M"/>
    <property type="match status" value="1"/>
</dbReference>
<evidence type="ECO:0000256" key="2">
    <source>
        <dbReference type="ARBA" id="ARBA00022692"/>
    </source>
</evidence>
<evidence type="ECO:0000313" key="9">
    <source>
        <dbReference type="EMBL" id="SIT93530.1"/>
    </source>
</evidence>
<feature type="transmembrane region" description="Helical" evidence="6">
    <location>
        <begin position="463"/>
        <end position="483"/>
    </location>
</feature>
<evidence type="ECO:0000259" key="7">
    <source>
        <dbReference type="Pfam" id="PF00361"/>
    </source>
</evidence>
<dbReference type="GO" id="GO:0015990">
    <property type="term" value="P:electron transport coupled proton transport"/>
    <property type="evidence" value="ECO:0007669"/>
    <property type="project" value="TreeGrafter"/>
</dbReference>
<evidence type="ECO:0000256" key="5">
    <source>
        <dbReference type="RuleBase" id="RU000320"/>
    </source>
</evidence>
<feature type="transmembrane region" description="Helical" evidence="6">
    <location>
        <begin position="16"/>
        <end position="35"/>
    </location>
</feature>
<keyword evidence="2 5" id="KW-0812">Transmembrane</keyword>
<accession>A0A1R3XNK0</accession>
<keyword evidence="10" id="KW-1185">Reference proteome</keyword>
<dbReference type="PANTHER" id="PTHR42829">
    <property type="entry name" value="NADH-UBIQUINONE OXIDOREDUCTASE CHAIN 5"/>
    <property type="match status" value="1"/>
</dbReference>
<feature type="transmembrane region" description="Helical" evidence="6">
    <location>
        <begin position="514"/>
        <end position="533"/>
    </location>
</feature>
<feature type="transmembrane region" description="Helical" evidence="6">
    <location>
        <begin position="246"/>
        <end position="264"/>
    </location>
</feature>
<gene>
    <name evidence="9" type="ORF">SAMN05444128_3051</name>
</gene>
<keyword evidence="3 6" id="KW-1133">Transmembrane helix</keyword>
<feature type="transmembrane region" description="Helical" evidence="6">
    <location>
        <begin position="153"/>
        <end position="172"/>
    </location>
</feature>
<dbReference type="GO" id="GO:0016020">
    <property type="term" value="C:membrane"/>
    <property type="evidence" value="ECO:0007669"/>
    <property type="project" value="UniProtKB-SubCell"/>
</dbReference>
<feature type="transmembrane region" description="Helical" evidence="6">
    <location>
        <begin position="417"/>
        <end position="439"/>
    </location>
</feature>
<organism evidence="9 10">
    <name type="scientific">Pontibacter indicus</name>
    <dbReference type="NCBI Taxonomy" id="1317125"/>
    <lineage>
        <taxon>Bacteria</taxon>
        <taxon>Pseudomonadati</taxon>
        <taxon>Bacteroidota</taxon>
        <taxon>Cytophagia</taxon>
        <taxon>Cytophagales</taxon>
        <taxon>Hymenobacteraceae</taxon>
        <taxon>Pontibacter</taxon>
    </lineage>
</organism>
<comment type="subcellular location">
    <subcellularLocation>
        <location evidence="1">Endomembrane system</location>
        <topology evidence="1">Multi-pass membrane protein</topology>
    </subcellularLocation>
    <subcellularLocation>
        <location evidence="5">Membrane</location>
        <topology evidence="5">Multi-pass membrane protein</topology>
    </subcellularLocation>
</comment>
<dbReference type="Proteomes" id="UP000187181">
    <property type="component" value="Unassembled WGS sequence"/>
</dbReference>
<dbReference type="GO" id="GO:0042773">
    <property type="term" value="P:ATP synthesis coupled electron transport"/>
    <property type="evidence" value="ECO:0007669"/>
    <property type="project" value="InterPro"/>
</dbReference>
<dbReference type="OrthoDB" id="9807568at2"/>
<dbReference type="PANTHER" id="PTHR42829:SF2">
    <property type="entry name" value="NADH-UBIQUINONE OXIDOREDUCTASE CHAIN 5"/>
    <property type="match status" value="1"/>
</dbReference>
<evidence type="ECO:0000313" key="10">
    <source>
        <dbReference type="Proteomes" id="UP000187181"/>
    </source>
</evidence>
<proteinExistence type="predicted"/>
<feature type="transmembrane region" description="Helical" evidence="6">
    <location>
        <begin position="312"/>
        <end position="330"/>
    </location>
</feature>
<feature type="transmembrane region" description="Helical" evidence="6">
    <location>
        <begin position="363"/>
        <end position="384"/>
    </location>
</feature>
<feature type="transmembrane region" description="Helical" evidence="6">
    <location>
        <begin position="709"/>
        <end position="726"/>
    </location>
</feature>
<feature type="transmembrane region" description="Helical" evidence="6">
    <location>
        <begin position="98"/>
        <end position="118"/>
    </location>
</feature>
<sequence>MELSALLEPLAGTPQTYLALVVLLLPLLAFVVLYLAGKKLPRQGDWLGICATGLSFALSIYLFALIWNTEVYHSRAVWFSLPSGFIADFTAGILLDNLTVLMLVIVTFISTLVQLFSVGYMHGDKGYSRYFAYLGLFTFSMLGIVLVDNLLLLFMFWELVGLSSYLLIGFWYERPAAAAASKKAFLVNRVGDIGLLLGLFAFYTYFRTFDLEALRTLMGAGEWLNGSFVTGYTFEGQSWSVELSPLFLTLAGLGLFMGCVGKSAQFPLQVWLPDAMQGPTPVSSLIHAATMVAAGVYLVARCYAFFTVDALTVIAIIGAITALLGALAALTQYDIKAVLAFSTISQLGYMVMGMGTGSHDASLFHLTTHAFFKAALFLNAGIIIHAMHRGLHHVHLPAEVDPQDIRNMGGLRKAMPLTFYTYLLATAALVGLPLFSGFLSKDAILSGSWAWAQTMSQATGNSLYFAVPVIGFMVVLLTAYYMGRHLWFMFFGSFRLSFDVRTLRFSVSQELERVMLIPVALLAVLSLGIFFSLNPLSFAGSWVMQGVGLQQLPQEGALLAGSLVEAVTLQDAANATAHLVIGLLSALLGLAGIALAIGRYKSKSSEALLQEQPRTALARLSYQHYYLDAVYDKLLVRPVLWMARMLYRLDKRVIDYTLDYASKWLVVFSKIVKWFDNWVVDGSVWLIGALAKVLGRFGRGLQNGKVQSYYAYSLFGFILIMLYIMLN</sequence>
<dbReference type="GO" id="GO:0008137">
    <property type="term" value="F:NADH dehydrogenase (ubiquinone) activity"/>
    <property type="evidence" value="ECO:0007669"/>
    <property type="project" value="InterPro"/>
</dbReference>
<dbReference type="GO" id="GO:0003954">
    <property type="term" value="F:NADH dehydrogenase activity"/>
    <property type="evidence" value="ECO:0007669"/>
    <property type="project" value="TreeGrafter"/>
</dbReference>
<feature type="transmembrane region" description="Helical" evidence="6">
    <location>
        <begin position="130"/>
        <end position="147"/>
    </location>
</feature>
<dbReference type="PRINTS" id="PR01434">
    <property type="entry name" value="NADHDHGNASE5"/>
</dbReference>
<dbReference type="InterPro" id="IPR001516">
    <property type="entry name" value="Proton_antipo_N"/>
</dbReference>
<dbReference type="STRING" id="1317125.SAMN05444128_3051"/>
<feature type="domain" description="NADH-Ubiquinone oxidoreductase (complex I) chain 5 N-terminal" evidence="8">
    <location>
        <begin position="88"/>
        <end position="131"/>
    </location>
</feature>
<name>A0A1R3XNK0_9BACT</name>
<evidence type="ECO:0000256" key="3">
    <source>
        <dbReference type="ARBA" id="ARBA00022989"/>
    </source>
</evidence>
<dbReference type="InterPro" id="IPR001750">
    <property type="entry name" value="ND/Mrp_TM"/>
</dbReference>
<dbReference type="GO" id="GO:0012505">
    <property type="term" value="C:endomembrane system"/>
    <property type="evidence" value="ECO:0007669"/>
    <property type="project" value="UniProtKB-SubCell"/>
</dbReference>
<feature type="transmembrane region" description="Helical" evidence="6">
    <location>
        <begin position="285"/>
        <end position="306"/>
    </location>
</feature>
<dbReference type="Gene3D" id="1.20.5.2700">
    <property type="match status" value="2"/>
</dbReference>
<dbReference type="InterPro" id="IPR018393">
    <property type="entry name" value="NADHpl_OxRdtase_5_subgr"/>
</dbReference>
<keyword evidence="4 6" id="KW-0472">Membrane</keyword>
<dbReference type="EMBL" id="FTPP01000003">
    <property type="protein sequence ID" value="SIT93530.1"/>
    <property type="molecule type" value="Genomic_DNA"/>
</dbReference>
<evidence type="ECO:0000256" key="4">
    <source>
        <dbReference type="ARBA" id="ARBA00023136"/>
    </source>
</evidence>
<dbReference type="RefSeq" id="WP_076670602.1">
    <property type="nucleotide sequence ID" value="NZ_FTPP01000003.1"/>
</dbReference>